<keyword evidence="2" id="KW-0175">Coiled coil</keyword>
<accession>A0AAD8DSL3</accession>
<organism evidence="4 5">
    <name type="scientific">Mythimna separata</name>
    <name type="common">Oriental armyworm</name>
    <name type="synonym">Pseudaletia separata</name>
    <dbReference type="NCBI Taxonomy" id="271217"/>
    <lineage>
        <taxon>Eukaryota</taxon>
        <taxon>Metazoa</taxon>
        <taxon>Ecdysozoa</taxon>
        <taxon>Arthropoda</taxon>
        <taxon>Hexapoda</taxon>
        <taxon>Insecta</taxon>
        <taxon>Pterygota</taxon>
        <taxon>Neoptera</taxon>
        <taxon>Endopterygota</taxon>
        <taxon>Lepidoptera</taxon>
        <taxon>Glossata</taxon>
        <taxon>Ditrysia</taxon>
        <taxon>Noctuoidea</taxon>
        <taxon>Noctuidae</taxon>
        <taxon>Noctuinae</taxon>
        <taxon>Hadenini</taxon>
        <taxon>Mythimna</taxon>
    </lineage>
</organism>
<dbReference type="Gene3D" id="1.20.5.110">
    <property type="match status" value="1"/>
</dbReference>
<dbReference type="GO" id="GO:0030041">
    <property type="term" value="P:actin filament polymerization"/>
    <property type="evidence" value="ECO:0007669"/>
    <property type="project" value="TreeGrafter"/>
</dbReference>
<dbReference type="Proteomes" id="UP001231518">
    <property type="component" value="Chromosome 12"/>
</dbReference>
<dbReference type="PANTHER" id="PTHR13015:SF0">
    <property type="entry name" value="WASH COMPLEX SUBUNIT 3"/>
    <property type="match status" value="1"/>
</dbReference>
<reference evidence="4" key="1">
    <citation type="submission" date="2023-03" db="EMBL/GenBank/DDBJ databases">
        <title>Chromosome-level genomes of two armyworms, Mythimna separata and Mythimna loreyi, provide insights into the biosynthesis and reception of sex pheromones.</title>
        <authorList>
            <person name="Zhao H."/>
        </authorList>
    </citation>
    <scope>NUCLEOTIDE SEQUENCE</scope>
    <source>
        <strain evidence="4">BeijingLab</strain>
        <tissue evidence="4">Pupa</tissue>
    </source>
</reference>
<name>A0AAD8DSL3_MYTSE</name>
<sequence length="176" mass="19330">MTLEETMMSQELANVDLTKVAALQQKRTIAFVNHFVLTNVQFLNNFMKRCEQKLMEFDKKLEKVNAAMVLLEARLSSIPELNTATATPAEKPSQPTEASPAKPVEETPAPATEAASDTKEPEAPSQAADVVEGKPARPEYDRFVKMVQVGVPVQAVKLKLQLEGLDPNVLDEVLGK</sequence>
<dbReference type="GO" id="GO:0071203">
    <property type="term" value="C:WASH complex"/>
    <property type="evidence" value="ECO:0007669"/>
    <property type="project" value="InterPro"/>
</dbReference>
<dbReference type="EMBL" id="JARGEI010000013">
    <property type="protein sequence ID" value="KAJ8721162.1"/>
    <property type="molecule type" value="Genomic_DNA"/>
</dbReference>
<protein>
    <recommendedName>
        <fullName evidence="6">WASH complex subunit 3</fullName>
    </recommendedName>
</protein>
<gene>
    <name evidence="4" type="ORF">PYW07_001937</name>
</gene>
<comment type="caution">
    <text evidence="4">The sequence shown here is derived from an EMBL/GenBank/DDBJ whole genome shotgun (WGS) entry which is preliminary data.</text>
</comment>
<evidence type="ECO:0000313" key="5">
    <source>
        <dbReference type="Proteomes" id="UP001231518"/>
    </source>
</evidence>
<keyword evidence="5" id="KW-1185">Reference proteome</keyword>
<evidence type="ECO:0000256" key="1">
    <source>
        <dbReference type="ARBA" id="ARBA00006290"/>
    </source>
</evidence>
<comment type="similarity">
    <text evidence="1">Belongs to the CCDC53 family.</text>
</comment>
<feature type="coiled-coil region" evidence="2">
    <location>
        <begin position="47"/>
        <end position="74"/>
    </location>
</feature>
<dbReference type="InterPro" id="IPR019309">
    <property type="entry name" value="WASHC3"/>
</dbReference>
<dbReference type="PANTHER" id="PTHR13015">
    <property type="entry name" value="PROTEIN AD-016-RELATED"/>
    <property type="match status" value="1"/>
</dbReference>
<proteinExistence type="inferred from homology"/>
<evidence type="ECO:0008006" key="6">
    <source>
        <dbReference type="Google" id="ProtNLM"/>
    </source>
</evidence>
<feature type="compositionally biased region" description="Low complexity" evidence="3">
    <location>
        <begin position="100"/>
        <end position="115"/>
    </location>
</feature>
<feature type="region of interest" description="Disordered" evidence="3">
    <location>
        <begin position="80"/>
        <end position="135"/>
    </location>
</feature>
<evidence type="ECO:0000256" key="3">
    <source>
        <dbReference type="SAM" id="MobiDB-lite"/>
    </source>
</evidence>
<dbReference type="Pfam" id="PF10152">
    <property type="entry name" value="CCDC53"/>
    <property type="match status" value="1"/>
</dbReference>
<evidence type="ECO:0000256" key="2">
    <source>
        <dbReference type="SAM" id="Coils"/>
    </source>
</evidence>
<dbReference type="AlphaFoldDB" id="A0AAD8DSL3"/>
<evidence type="ECO:0000313" key="4">
    <source>
        <dbReference type="EMBL" id="KAJ8721162.1"/>
    </source>
</evidence>
<dbReference type="GO" id="GO:0006887">
    <property type="term" value="P:exocytosis"/>
    <property type="evidence" value="ECO:0007669"/>
    <property type="project" value="TreeGrafter"/>
</dbReference>